<name>M0D3C3_9EURY</name>
<protein>
    <recommendedName>
        <fullName evidence="2">DUF7979 domain-containing protein</fullName>
    </recommendedName>
</protein>
<evidence type="ECO:0000256" key="1">
    <source>
        <dbReference type="SAM" id="MobiDB-lite"/>
    </source>
</evidence>
<evidence type="ECO:0000313" key="4">
    <source>
        <dbReference type="Proteomes" id="UP000011626"/>
    </source>
</evidence>
<feature type="compositionally biased region" description="Low complexity" evidence="1">
    <location>
        <begin position="1"/>
        <end position="20"/>
    </location>
</feature>
<dbReference type="Pfam" id="PF25934">
    <property type="entry name" value="DUF7979"/>
    <property type="match status" value="1"/>
</dbReference>
<dbReference type="Proteomes" id="UP000011626">
    <property type="component" value="Unassembled WGS sequence"/>
</dbReference>
<keyword evidence="4" id="KW-1185">Reference proteome</keyword>
<feature type="region of interest" description="Disordered" evidence="1">
    <location>
        <begin position="1"/>
        <end position="37"/>
    </location>
</feature>
<proteinExistence type="predicted"/>
<sequence length="94" mass="10466">MDSGATDAPPTDTSTATPDPFDCPYVLEADPATDDQKERIDRRIDYEDLDAARQSEFDRMLNGATEVESLPERWASPVLVNYRGAEYYVVASTC</sequence>
<organism evidence="3 4">
    <name type="scientific">Halosimplex carlsbadense 2-9-1</name>
    <dbReference type="NCBI Taxonomy" id="797114"/>
    <lineage>
        <taxon>Archaea</taxon>
        <taxon>Methanobacteriati</taxon>
        <taxon>Methanobacteriota</taxon>
        <taxon>Stenosarchaea group</taxon>
        <taxon>Halobacteria</taxon>
        <taxon>Halobacteriales</taxon>
        <taxon>Haloarculaceae</taxon>
        <taxon>Halosimplex</taxon>
    </lineage>
</organism>
<accession>M0D3C3</accession>
<reference evidence="3 4" key="1">
    <citation type="journal article" date="2014" name="PLoS Genet.">
        <title>Phylogenetically driven sequencing of extremely halophilic archaea reveals strategies for static and dynamic osmo-response.</title>
        <authorList>
            <person name="Becker E.A."/>
            <person name="Seitzer P.M."/>
            <person name="Tritt A."/>
            <person name="Larsen D."/>
            <person name="Krusor M."/>
            <person name="Yao A.I."/>
            <person name="Wu D."/>
            <person name="Madern D."/>
            <person name="Eisen J.A."/>
            <person name="Darling A.E."/>
            <person name="Facciotti M.T."/>
        </authorList>
    </citation>
    <scope>NUCLEOTIDE SEQUENCE [LARGE SCALE GENOMIC DNA]</scope>
    <source>
        <strain evidence="3 4">2-9-1</strain>
    </source>
</reference>
<dbReference type="EMBL" id="AOIU01000008">
    <property type="protein sequence ID" value="ELZ29353.1"/>
    <property type="molecule type" value="Genomic_DNA"/>
</dbReference>
<evidence type="ECO:0000259" key="2">
    <source>
        <dbReference type="Pfam" id="PF25934"/>
    </source>
</evidence>
<evidence type="ECO:0000313" key="3">
    <source>
        <dbReference type="EMBL" id="ELZ29353.1"/>
    </source>
</evidence>
<dbReference type="AlphaFoldDB" id="M0D3C3"/>
<comment type="caution">
    <text evidence="3">The sequence shown here is derived from an EMBL/GenBank/DDBJ whole genome shotgun (WGS) entry which is preliminary data.</text>
</comment>
<dbReference type="InterPro" id="IPR058285">
    <property type="entry name" value="DUF7979"/>
</dbReference>
<gene>
    <name evidence="3" type="ORF">C475_04014</name>
</gene>
<feature type="domain" description="DUF7979" evidence="2">
    <location>
        <begin position="25"/>
        <end position="90"/>
    </location>
</feature>